<name>H3GZE9_PHYRM</name>
<dbReference type="PANTHER" id="PTHR31414:SF18">
    <property type="entry name" value="TRANSMEMBRANE PROTEIN-RELATED"/>
    <property type="match status" value="1"/>
</dbReference>
<dbReference type="OMA" id="YWAPIED"/>
<protein>
    <submittedName>
        <fullName evidence="3">Uncharacterized protein</fullName>
    </submittedName>
</protein>
<evidence type="ECO:0000256" key="2">
    <source>
        <dbReference type="SAM" id="SignalP"/>
    </source>
</evidence>
<reference evidence="3" key="2">
    <citation type="submission" date="2015-06" db="UniProtKB">
        <authorList>
            <consortium name="EnsemblProtists"/>
        </authorList>
    </citation>
    <scope>IDENTIFICATION</scope>
    <source>
        <strain evidence="3">Pr102</strain>
    </source>
</reference>
<sequence>MAQRFPSGISRQVLVASLLVVFLATASAADQPLDLSSILRDLSQNSYLLNNAMIPSTTNVQPPYRRLDELAIEAERAAVRASGVGAYFSNTIKQIRGATDEFYHNLITALKITLCEHGLGKNSVRFVASTDDIAYKTDNGDCVQLTVSSSTDDNVKEAYNSGLCEVQPNCYWAPIEDGDTNRGRVYADPNSPMRKNTATAKVKEWAAGAIGFVIPGIVLGVLSLLTMNFFLICRCCCNRCGGRYPRKQGYTRMQKLLPVFVFLIFAIGVFVVSTAALLYRNSILGSVDDIFNATSGALENGSDWVVSIRNPLRNVRDMVDTSVVLVIKELNGSEFIEDGVHALIGKLREFGENSANRTLPDGCTVDADQSKETYTGTNGNICLPCDVCTTISTEIDKASDEIEAKAEPSVQQLITVRAQINHKLVSVADAVRDAVNSKVQTANDLIATLGHTHYKVSNYDDTFQSFRDQFGFVIMNLFYLAGGVIALSIVGIVSGLTSENPLSNTMHVAYFFGFIMLFVIFVTSSVVLALGIVLGDACEMAFIFSSNWTVPLGNSARAVDACFQNESLLDVFNLSSQLAFARGGIKFPTIEVGSTLDLSALDNFSAMINATAETAFAFNETRFDEIVQFINTYATQDAVHCKLSDKYTKENALEPWLDNNESSTYTPVGYIIKRYKPRSEGCAGIPDRNYGKPFVCTNHKNPCAFSAFMGEQFRVLVDMATIKNSVYDFVTQLQQNVTDVVDFSHEFKTNVTNLMGRIETIKNNLESSLIKYVDDFEKAMYCTFIADGFFTMYGAICGSMVPSITMIGIMQLAVGIFFIPMNICLIIGVKRLKARRFRPILVSDIKVEREWTY</sequence>
<keyword evidence="1" id="KW-0472">Membrane</keyword>
<feature type="transmembrane region" description="Helical" evidence="1">
    <location>
        <begin position="508"/>
        <end position="534"/>
    </location>
</feature>
<dbReference type="VEuPathDB" id="FungiDB:KRP22_14941"/>
<feature type="transmembrane region" description="Helical" evidence="1">
    <location>
        <begin position="256"/>
        <end position="279"/>
    </location>
</feature>
<dbReference type="EnsemblProtists" id="Phyra83159">
    <property type="protein sequence ID" value="Phyra83159"/>
    <property type="gene ID" value="Phyra83159"/>
</dbReference>
<organism evidence="3 4">
    <name type="scientific">Phytophthora ramorum</name>
    <name type="common">Sudden oak death agent</name>
    <dbReference type="NCBI Taxonomy" id="164328"/>
    <lineage>
        <taxon>Eukaryota</taxon>
        <taxon>Sar</taxon>
        <taxon>Stramenopiles</taxon>
        <taxon>Oomycota</taxon>
        <taxon>Peronosporomycetes</taxon>
        <taxon>Peronosporales</taxon>
        <taxon>Peronosporaceae</taxon>
        <taxon>Phytophthora</taxon>
    </lineage>
</organism>
<dbReference type="HOGENOM" id="CLU_017847_0_0_1"/>
<dbReference type="PANTHER" id="PTHR31414">
    <property type="entry name" value="TRANSMEMBRANE PROTEIN DDB_G0292058"/>
    <property type="match status" value="1"/>
</dbReference>
<dbReference type="InParanoid" id="H3GZE9"/>
<keyword evidence="2" id="KW-0732">Signal</keyword>
<dbReference type="EMBL" id="DS566080">
    <property type="status" value="NOT_ANNOTATED_CDS"/>
    <property type="molecule type" value="Genomic_DNA"/>
</dbReference>
<keyword evidence="1" id="KW-0812">Transmembrane</keyword>
<dbReference type="AlphaFoldDB" id="H3GZE9"/>
<feature type="transmembrane region" description="Helical" evidence="1">
    <location>
        <begin position="806"/>
        <end position="829"/>
    </location>
</feature>
<feature type="transmembrane region" description="Helical" evidence="1">
    <location>
        <begin position="205"/>
        <end position="235"/>
    </location>
</feature>
<evidence type="ECO:0000313" key="4">
    <source>
        <dbReference type="Proteomes" id="UP000005238"/>
    </source>
</evidence>
<accession>H3GZE9</accession>
<dbReference type="InterPro" id="IPR040283">
    <property type="entry name" value="DDB_G0292058-like"/>
</dbReference>
<feature type="signal peptide" evidence="2">
    <location>
        <begin position="1"/>
        <end position="28"/>
    </location>
</feature>
<dbReference type="STRING" id="164328.H3GZE9"/>
<keyword evidence="1" id="KW-1133">Transmembrane helix</keyword>
<evidence type="ECO:0000313" key="3">
    <source>
        <dbReference type="EnsemblProtists" id="Phyra83159"/>
    </source>
</evidence>
<proteinExistence type="predicted"/>
<feature type="chain" id="PRO_5003587972" evidence="2">
    <location>
        <begin position="29"/>
        <end position="853"/>
    </location>
</feature>
<feature type="transmembrane region" description="Helical" evidence="1">
    <location>
        <begin position="470"/>
        <end position="496"/>
    </location>
</feature>
<reference evidence="4" key="1">
    <citation type="journal article" date="2006" name="Science">
        <title>Phytophthora genome sequences uncover evolutionary origins and mechanisms of pathogenesis.</title>
        <authorList>
            <person name="Tyler B.M."/>
            <person name="Tripathy S."/>
            <person name="Zhang X."/>
            <person name="Dehal P."/>
            <person name="Jiang R.H."/>
            <person name="Aerts A."/>
            <person name="Arredondo F.D."/>
            <person name="Baxter L."/>
            <person name="Bensasson D."/>
            <person name="Beynon J.L."/>
            <person name="Chapman J."/>
            <person name="Damasceno C.M."/>
            <person name="Dorrance A.E."/>
            <person name="Dou D."/>
            <person name="Dickerman A.W."/>
            <person name="Dubchak I.L."/>
            <person name="Garbelotto M."/>
            <person name="Gijzen M."/>
            <person name="Gordon S.G."/>
            <person name="Govers F."/>
            <person name="Grunwald N.J."/>
            <person name="Huang W."/>
            <person name="Ivors K.L."/>
            <person name="Jones R.W."/>
            <person name="Kamoun S."/>
            <person name="Krampis K."/>
            <person name="Lamour K.H."/>
            <person name="Lee M.K."/>
            <person name="McDonald W.H."/>
            <person name="Medina M."/>
            <person name="Meijer H.J."/>
            <person name="Nordberg E.K."/>
            <person name="Maclean D.J."/>
            <person name="Ospina-Giraldo M.D."/>
            <person name="Morris P.F."/>
            <person name="Phuntumart V."/>
            <person name="Putnam N.H."/>
            <person name="Rash S."/>
            <person name="Rose J.K."/>
            <person name="Sakihama Y."/>
            <person name="Salamov A.A."/>
            <person name="Savidor A."/>
            <person name="Scheuring C.F."/>
            <person name="Smith B.M."/>
            <person name="Sobral B.W."/>
            <person name="Terry A."/>
            <person name="Torto-Alalibo T.A."/>
            <person name="Win J."/>
            <person name="Xu Z."/>
            <person name="Zhang H."/>
            <person name="Grigoriev I.V."/>
            <person name="Rokhsar D.S."/>
            <person name="Boore J.L."/>
        </authorList>
    </citation>
    <scope>NUCLEOTIDE SEQUENCE [LARGE SCALE GENOMIC DNA]</scope>
    <source>
        <strain evidence="4">Pr102</strain>
    </source>
</reference>
<dbReference type="VEuPathDB" id="FungiDB:KRP23_2976"/>
<keyword evidence="4" id="KW-1185">Reference proteome</keyword>
<evidence type="ECO:0000256" key="1">
    <source>
        <dbReference type="SAM" id="Phobius"/>
    </source>
</evidence>
<dbReference type="eggNOG" id="ENOG502QVA5">
    <property type="taxonomic scope" value="Eukaryota"/>
</dbReference>
<dbReference type="Proteomes" id="UP000005238">
    <property type="component" value="Unassembled WGS sequence"/>
</dbReference>